<reference evidence="3 4" key="1">
    <citation type="submission" date="2017-02" db="EMBL/GenBank/DDBJ databases">
        <authorList>
            <person name="Varghese N."/>
            <person name="Submissions S."/>
        </authorList>
    </citation>
    <scope>NUCLEOTIDE SEQUENCE [LARGE SCALE GENOMIC DNA]</scope>
    <source>
        <strain evidence="3 4">VKM Ac-1787</strain>
    </source>
</reference>
<feature type="transmembrane region" description="Helical" evidence="1">
    <location>
        <begin position="149"/>
        <end position="171"/>
    </location>
</feature>
<keyword evidence="2" id="KW-0732">Signal</keyword>
<keyword evidence="4" id="KW-1185">Reference proteome</keyword>
<feature type="signal peptide" evidence="2">
    <location>
        <begin position="1"/>
        <end position="25"/>
    </location>
</feature>
<evidence type="ECO:0000313" key="3">
    <source>
        <dbReference type="EMBL" id="SKC70405.1"/>
    </source>
</evidence>
<protein>
    <recommendedName>
        <fullName evidence="5">LPXTG-motif cell wall anchor domain-containing protein</fullName>
    </recommendedName>
</protein>
<dbReference type="RefSeq" id="WP_079706832.1">
    <property type="nucleotide sequence ID" value="NZ_FUZO01000002.1"/>
</dbReference>
<evidence type="ECO:0000313" key="4">
    <source>
        <dbReference type="Proteomes" id="UP000190827"/>
    </source>
</evidence>
<feature type="chain" id="PRO_5046563929" description="LPXTG-motif cell wall anchor domain-containing protein" evidence="2">
    <location>
        <begin position="26"/>
        <end position="180"/>
    </location>
</feature>
<keyword evidence="1" id="KW-0812">Transmembrane</keyword>
<comment type="caution">
    <text evidence="3">The sequence shown here is derived from an EMBL/GenBank/DDBJ whole genome shotgun (WGS) entry which is preliminary data.</text>
</comment>
<evidence type="ECO:0000256" key="2">
    <source>
        <dbReference type="SAM" id="SignalP"/>
    </source>
</evidence>
<dbReference type="Proteomes" id="UP000190827">
    <property type="component" value="Unassembled WGS sequence"/>
</dbReference>
<gene>
    <name evidence="3" type="ORF">SAMN06295973_3150</name>
</gene>
<evidence type="ECO:0008006" key="5">
    <source>
        <dbReference type="Google" id="ProtNLM"/>
    </source>
</evidence>
<name>A0ABY1LQ64_9MICO</name>
<keyword evidence="1" id="KW-1133">Transmembrane helix</keyword>
<organism evidence="3 4">
    <name type="scientific">Plantibacter cousiniae</name>
    <name type="common">nom. nud.</name>
    <dbReference type="NCBI Taxonomy" id="199709"/>
    <lineage>
        <taxon>Bacteria</taxon>
        <taxon>Bacillati</taxon>
        <taxon>Actinomycetota</taxon>
        <taxon>Actinomycetes</taxon>
        <taxon>Micrococcales</taxon>
        <taxon>Microbacteriaceae</taxon>
        <taxon>Plantibacter</taxon>
    </lineage>
</organism>
<evidence type="ECO:0000256" key="1">
    <source>
        <dbReference type="SAM" id="Phobius"/>
    </source>
</evidence>
<accession>A0ABY1LQ64</accession>
<proteinExistence type="predicted"/>
<dbReference type="EMBL" id="FUZO01000002">
    <property type="protein sequence ID" value="SKC70405.1"/>
    <property type="molecule type" value="Genomic_DNA"/>
</dbReference>
<sequence>MLKKITAVFALALAGLFVAPLAANASYVPGADIVVTGNVAPGGTFDVTFTDGAFQPNEDVSLALTGENATGATLAAVDTKTLVKTASATGSVVLTVTLPTNATGTYTVTGTGLSSQLIGTITVTVKAANAGGGAGNGGLADTGFNTPAFLVWGAAGAVVLGAALIAVFVMIRRQRAGVAA</sequence>
<keyword evidence="1" id="KW-0472">Membrane</keyword>